<evidence type="ECO:0000313" key="2">
    <source>
        <dbReference type="EMBL" id="JAI65967.1"/>
    </source>
</evidence>
<reference evidence="2" key="1">
    <citation type="submission" date="2015-09" db="EMBL/GenBank/DDBJ databases">
        <title>Scylla olivacea transcriptome.</title>
        <authorList>
            <person name="Ikhwanuddin M."/>
        </authorList>
    </citation>
    <scope>NUCLEOTIDE SEQUENCE</scope>
</reference>
<keyword evidence="1" id="KW-0732">Signal</keyword>
<dbReference type="InterPro" id="IPR032675">
    <property type="entry name" value="LRR_dom_sf"/>
</dbReference>
<dbReference type="AlphaFoldDB" id="A0A0P4WBP4"/>
<evidence type="ECO:0008006" key="3">
    <source>
        <dbReference type="Google" id="ProtNLM"/>
    </source>
</evidence>
<proteinExistence type="predicted"/>
<evidence type="ECO:0000256" key="1">
    <source>
        <dbReference type="SAM" id="SignalP"/>
    </source>
</evidence>
<feature type="chain" id="PRO_5006070490" description="LRRNT domain-containing protein" evidence="1">
    <location>
        <begin position="27"/>
        <end position="255"/>
    </location>
</feature>
<dbReference type="Gene3D" id="3.80.10.10">
    <property type="entry name" value="Ribonuclease Inhibitor"/>
    <property type="match status" value="1"/>
</dbReference>
<dbReference type="SUPFAM" id="SSF52058">
    <property type="entry name" value="L domain-like"/>
    <property type="match status" value="1"/>
</dbReference>
<dbReference type="EMBL" id="GDRN01055466">
    <property type="protein sequence ID" value="JAI65967.1"/>
    <property type="molecule type" value="Transcribed_RNA"/>
</dbReference>
<organism evidence="2">
    <name type="scientific">Scylla olivacea</name>
    <name type="common">Orange mud crab</name>
    <name type="synonym">Cancer olivacea</name>
    <dbReference type="NCBI Taxonomy" id="85551"/>
    <lineage>
        <taxon>Eukaryota</taxon>
        <taxon>Metazoa</taxon>
        <taxon>Ecdysozoa</taxon>
        <taxon>Arthropoda</taxon>
        <taxon>Crustacea</taxon>
        <taxon>Multicrustacea</taxon>
        <taxon>Malacostraca</taxon>
        <taxon>Eumalacostraca</taxon>
        <taxon>Eucarida</taxon>
        <taxon>Decapoda</taxon>
        <taxon>Pleocyemata</taxon>
        <taxon>Brachyura</taxon>
        <taxon>Eubrachyura</taxon>
        <taxon>Portunoidea</taxon>
        <taxon>Portunidae</taxon>
        <taxon>Portuninae</taxon>
        <taxon>Scylla</taxon>
    </lineage>
</organism>
<name>A0A0P4WBP4_SCYOL</name>
<accession>A0A0P4WBP4</accession>
<sequence>MTDAAGMAGRLRLLLLLLSFVSSDYASQDHSSNHDSSFNQDLSFDLTHFDRQDPQPLDYPCPDKNDIKPCVCLSGGFMIRDLHCSDVANETQLAQVFSAKFPYRHFRSLVMVGNAGVRELRAGVFGDLTFQELRLVSGVLERVEAGALAKSHDTLNLMHFYYNNIYDFPLAELASFTKLREVRLYGNNFSLLPPLTSLSLEIFSIGYNPLKIINGTTFAATPALRELHLYGVNLTELQPGEARVLLPIGMTFSNL</sequence>
<feature type="signal peptide" evidence="1">
    <location>
        <begin position="1"/>
        <end position="26"/>
    </location>
</feature>
<protein>
    <recommendedName>
        <fullName evidence="3">LRRNT domain-containing protein</fullName>
    </recommendedName>
</protein>